<name>A0A6P6XLA3_DERPT</name>
<dbReference type="Proteomes" id="UP000515146">
    <property type="component" value="Unplaced"/>
</dbReference>
<keyword evidence="5 14" id="KW-1133">Transmembrane helix</keyword>
<keyword evidence="9" id="KW-1208">Phospholipid metabolism</keyword>
<accession>A0A6P6XLA3</accession>
<dbReference type="KEGG" id="dpte:113788495"/>
<dbReference type="InterPro" id="IPR048254">
    <property type="entry name" value="CDP_ALCOHOL_P_TRANSF_CS"/>
</dbReference>
<comment type="subcellular location">
    <subcellularLocation>
        <location evidence="1">Membrane</location>
        <topology evidence="1">Multi-pass membrane protein</topology>
    </subcellularLocation>
</comment>
<evidence type="ECO:0000256" key="10">
    <source>
        <dbReference type="ARBA" id="ARBA00039001"/>
    </source>
</evidence>
<keyword evidence="2" id="KW-0444">Lipid biosynthesis</keyword>
<evidence type="ECO:0000313" key="16">
    <source>
        <dbReference type="RefSeq" id="XP_027193751.1"/>
    </source>
</evidence>
<dbReference type="PROSITE" id="PS00379">
    <property type="entry name" value="CDP_ALCOHOL_P_TRANSF"/>
    <property type="match status" value="1"/>
</dbReference>
<dbReference type="CTD" id="43104"/>
<dbReference type="OMA" id="ICMARIA"/>
<keyword evidence="15" id="KW-1185">Reference proteome</keyword>
<evidence type="ECO:0000256" key="4">
    <source>
        <dbReference type="ARBA" id="ARBA00022692"/>
    </source>
</evidence>
<reference evidence="16" key="1">
    <citation type="submission" date="2025-08" db="UniProtKB">
        <authorList>
            <consortium name="RefSeq"/>
        </authorList>
    </citation>
    <scope>IDENTIFICATION</scope>
    <source>
        <strain evidence="16">Airmid</strain>
    </source>
</reference>
<dbReference type="InterPro" id="IPR050324">
    <property type="entry name" value="CDP-alcohol_PTase-I"/>
</dbReference>
<evidence type="ECO:0000256" key="1">
    <source>
        <dbReference type="ARBA" id="ARBA00004141"/>
    </source>
</evidence>
<evidence type="ECO:0000256" key="12">
    <source>
        <dbReference type="RuleBase" id="RU003750"/>
    </source>
</evidence>
<organism evidence="15 16">
    <name type="scientific">Dermatophagoides pteronyssinus</name>
    <name type="common">European house dust mite</name>
    <dbReference type="NCBI Taxonomy" id="6956"/>
    <lineage>
        <taxon>Eukaryota</taxon>
        <taxon>Metazoa</taxon>
        <taxon>Ecdysozoa</taxon>
        <taxon>Arthropoda</taxon>
        <taxon>Chelicerata</taxon>
        <taxon>Arachnida</taxon>
        <taxon>Acari</taxon>
        <taxon>Acariformes</taxon>
        <taxon>Sarcoptiformes</taxon>
        <taxon>Astigmata</taxon>
        <taxon>Psoroptidia</taxon>
        <taxon>Analgoidea</taxon>
        <taxon>Pyroglyphidae</taxon>
        <taxon>Dermatophagoidinae</taxon>
        <taxon>Dermatophagoides</taxon>
    </lineage>
</organism>
<keyword evidence="7 14" id="KW-0472">Membrane</keyword>
<dbReference type="FunCoup" id="A0A6P6XLA3">
    <property type="interactions" value="997"/>
</dbReference>
<evidence type="ECO:0000256" key="14">
    <source>
        <dbReference type="SAM" id="Phobius"/>
    </source>
</evidence>
<evidence type="ECO:0000256" key="6">
    <source>
        <dbReference type="ARBA" id="ARBA00023098"/>
    </source>
</evidence>
<comment type="catalytic activity">
    <reaction evidence="11">
        <text>a CDP-1,2-diacyl-sn-glycerol + a 1,2-diacyl-sn-glycero-3-phospho-(1'-sn-glycerol) = a cardiolipin + CMP + H(+)</text>
        <dbReference type="Rhea" id="RHEA:32931"/>
        <dbReference type="ChEBI" id="CHEBI:15378"/>
        <dbReference type="ChEBI" id="CHEBI:58332"/>
        <dbReference type="ChEBI" id="CHEBI:60377"/>
        <dbReference type="ChEBI" id="CHEBI:62237"/>
        <dbReference type="ChEBI" id="CHEBI:64716"/>
        <dbReference type="EC" id="2.7.8.41"/>
    </reaction>
</comment>
<dbReference type="InterPro" id="IPR000462">
    <property type="entry name" value="CDP-OH_P_trans"/>
</dbReference>
<dbReference type="PANTHER" id="PTHR14269:SF60">
    <property type="entry name" value="CARDIOLIPIN SYNTHASE (CMP-FORMING)"/>
    <property type="match status" value="1"/>
</dbReference>
<keyword evidence="4 14" id="KW-0812">Transmembrane</keyword>
<evidence type="ECO:0000256" key="8">
    <source>
        <dbReference type="ARBA" id="ARBA00023209"/>
    </source>
</evidence>
<dbReference type="PANTHER" id="PTHR14269">
    <property type="entry name" value="CDP-DIACYLGLYCEROL--GLYCEROL-3-PHOSPHATE 3-PHOSPHATIDYLTRANSFERASE-RELATED"/>
    <property type="match status" value="1"/>
</dbReference>
<dbReference type="InParanoid" id="A0A6P6XLA3"/>
<evidence type="ECO:0000256" key="7">
    <source>
        <dbReference type="ARBA" id="ARBA00023136"/>
    </source>
</evidence>
<evidence type="ECO:0000256" key="5">
    <source>
        <dbReference type="ARBA" id="ARBA00022989"/>
    </source>
</evidence>
<dbReference type="GO" id="GO:0043337">
    <property type="term" value="F:cardiolipin synthase (CMP-forming)"/>
    <property type="evidence" value="ECO:0007669"/>
    <property type="project" value="UniProtKB-EC"/>
</dbReference>
<comment type="similarity">
    <text evidence="12">Belongs to the CDP-alcohol phosphatidyltransferase class-I family.</text>
</comment>
<sequence>MIIRLTTRTVNHLQSIHRSSNFLSSYCGWCINRIDHHQVQPLFVRNYIGQFHHHRHQRLPQKFNGGHRLLSTKSSEIPSPSPSPNDDDNHQKSSKLNKIYTIPNIICMARIAITPFIGYLIVQENFDLALTICAISSLSDFLDGWIARNFDSISKLGSILDPLADKFLIASLTLTLTYVNMIPIWLTLLIFLRDFLIILGGFWLRYRSLQPPITFERFFNLSTFTSERFSPTFISKLNTGFQLTLVSFTLASPVFSDLFRYLDFLLPSLQWITGVTTLWSGILYIKRLF</sequence>
<evidence type="ECO:0000256" key="3">
    <source>
        <dbReference type="ARBA" id="ARBA00022679"/>
    </source>
</evidence>
<dbReference type="RefSeq" id="XP_027193751.1">
    <property type="nucleotide sequence ID" value="XM_027337950.1"/>
</dbReference>
<dbReference type="GO" id="GO:0005739">
    <property type="term" value="C:mitochondrion"/>
    <property type="evidence" value="ECO:0007669"/>
    <property type="project" value="TreeGrafter"/>
</dbReference>
<dbReference type="Pfam" id="PF01066">
    <property type="entry name" value="CDP-OH_P_transf"/>
    <property type="match status" value="1"/>
</dbReference>
<keyword evidence="8" id="KW-0594">Phospholipid biosynthesis</keyword>
<dbReference type="GO" id="GO:0032049">
    <property type="term" value="P:cardiolipin biosynthetic process"/>
    <property type="evidence" value="ECO:0007669"/>
    <property type="project" value="TreeGrafter"/>
</dbReference>
<proteinExistence type="inferred from homology"/>
<feature type="transmembrane region" description="Helical" evidence="14">
    <location>
        <begin position="184"/>
        <end position="204"/>
    </location>
</feature>
<feature type="region of interest" description="Disordered" evidence="13">
    <location>
        <begin position="73"/>
        <end position="92"/>
    </location>
</feature>
<feature type="transmembrane region" description="Helical" evidence="14">
    <location>
        <begin position="99"/>
        <end position="122"/>
    </location>
</feature>
<gene>
    <name evidence="16" type="primary">LOC113788495</name>
</gene>
<evidence type="ECO:0000256" key="13">
    <source>
        <dbReference type="SAM" id="MobiDB-lite"/>
    </source>
</evidence>
<evidence type="ECO:0000313" key="15">
    <source>
        <dbReference type="Proteomes" id="UP000515146"/>
    </source>
</evidence>
<dbReference type="EC" id="2.7.8.41" evidence="10"/>
<dbReference type="OrthoDB" id="10020554at2759"/>
<dbReference type="AlphaFoldDB" id="A0A6P6XLA3"/>
<dbReference type="Gene3D" id="1.20.120.1760">
    <property type="match status" value="1"/>
</dbReference>
<protein>
    <recommendedName>
        <fullName evidence="10">cardiolipin synthase (CMP-forming)</fullName>
        <ecNumber evidence="10">2.7.8.41</ecNumber>
    </recommendedName>
</protein>
<dbReference type="InterPro" id="IPR043130">
    <property type="entry name" value="CDP-OH_PTrfase_TM_dom"/>
</dbReference>
<evidence type="ECO:0000256" key="9">
    <source>
        <dbReference type="ARBA" id="ARBA00023264"/>
    </source>
</evidence>
<keyword evidence="6" id="KW-0443">Lipid metabolism</keyword>
<evidence type="ECO:0000256" key="2">
    <source>
        <dbReference type="ARBA" id="ARBA00022516"/>
    </source>
</evidence>
<keyword evidence="3 12" id="KW-0808">Transferase</keyword>
<evidence type="ECO:0000256" key="11">
    <source>
        <dbReference type="ARBA" id="ARBA00047433"/>
    </source>
</evidence>
<dbReference type="GO" id="GO:0016020">
    <property type="term" value="C:membrane"/>
    <property type="evidence" value="ECO:0007669"/>
    <property type="project" value="UniProtKB-SubCell"/>
</dbReference>